<dbReference type="CDD" id="cd23668">
    <property type="entry name" value="GH55_beta13glucanase-like"/>
    <property type="match status" value="1"/>
</dbReference>
<dbReference type="PANTHER" id="PTHR33928:SF2">
    <property type="entry name" value="PECTATE LYASE SUPERFAMILY PROTEIN DOMAIN-CONTAINING PROTEIN-RELATED"/>
    <property type="match status" value="1"/>
</dbReference>
<dbReference type="Proteomes" id="UP000595662">
    <property type="component" value="Chromosome 1"/>
</dbReference>
<feature type="domain" description="Rhamnogalacturonase A/B/Epimerase-like pectate lyase" evidence="3">
    <location>
        <begin position="633"/>
        <end position="691"/>
    </location>
</feature>
<dbReference type="KEGG" id="pdp:PDIP_66600"/>
<dbReference type="InterPro" id="IPR011050">
    <property type="entry name" value="Pectin_lyase_fold/virulence"/>
</dbReference>
<dbReference type="SUPFAM" id="SSF51126">
    <property type="entry name" value="Pectin lyase-like"/>
    <property type="match status" value="2"/>
</dbReference>
<gene>
    <name evidence="4" type="ORF">Pdw03_4780</name>
</gene>
<keyword evidence="2" id="KW-1133">Transmembrane helix</keyword>
<sequence length="1000" mass="106429">MLILFPLWKVVNASIYRILHFFSYFAAGPAFSIVNMAVLQTSLAIFIAHIILLLGLPASLVAAAPVAVPISPVNNVLVATEKRSASSYWVANVERQGIVPFAKSPDYKIFRNVKDYGAKGDGSTDDTVAINEAISSGGRCGKGCDSSTTTPAIVYFPPGTYVVSKPIVQYYYTQIVGDAVDLPIIKASAKFAGMAVIDSDPYEDNGDNWFTNQNNFFRAIRNLVIDLTSVPAGSGAGIHWQVGQATSLQNIRFEMVKGGGEANKQQGVFMDNGSGGFMSDLTFNGGNYGMFLGNQQFTTRNLVFNDVQTAIFMNWNWAWTFKSVRINNCEVGLNMSTSPANQTVGSVLMLDSKLTNTPIGIVTAWTQKSIPVGGGDLILDNVDFSGSKVAVAGVDGETILAGGSVVENWVQGNTYTPSKTVNKRASQAEPELVIVVETVTETILACPASYGLPSATLAGSDVPAPARTASLGSAPSPSPAPGAGAGSDTDRLINPPSIPALNSVLSLLGVSTSEAFDVPEPTPVAAPSTEAPVTSAVPVGSWPSSVVSVQQPSVSVTFAAPPTQTSSSGSQVSQVPQSSSDSRTANCGAVAAVSSARTQSALKTAPKPASLLKGAAIFERSKPLYEDVAASSFVSVKSAGAKGDGTTDDTEAIQKIFDSYKDGQVIYFDHGAYVITSTIKVPKDIKITGEIWPMLMAHGENFADQENPVPVFQVGQKGDTGSVEMSDLIITTKGPAPGAILMEWNVAGASQGSAGMWDVHFRIGGAAGTKLQSDTCPKTPKEKTTPNMDCMAAFMLLHITKTGSAYLENNWFWTADHELDLKDHNQINVYTGRGVLIESQNPVWLWGTSSEHHQLYNYQVSSAKNVFMGLIQSETPYYQSNPTSLTPFTPQNSWNDPDFANCKTNSCRKSWGLRVLSSSDVFVYGAGLYSFFENYAQSCLNSEDCQENMVEVDCSDVKLYGLSTKAAVNMVTSSSGRSLVPQKPNKSNFCSTIALFEQSA</sequence>
<keyword evidence="2" id="KW-0472">Membrane</keyword>
<dbReference type="PANTHER" id="PTHR33928">
    <property type="entry name" value="POLYGALACTURONASE QRT3"/>
    <property type="match status" value="1"/>
</dbReference>
<feature type="region of interest" description="Disordered" evidence="1">
    <location>
        <begin position="560"/>
        <end position="583"/>
    </location>
</feature>
<dbReference type="AlphaFoldDB" id="A0A7T7BJC3"/>
<organism evidence="4 5">
    <name type="scientific">Penicillium digitatum</name>
    <name type="common">Green mold</name>
    <dbReference type="NCBI Taxonomy" id="36651"/>
    <lineage>
        <taxon>Eukaryota</taxon>
        <taxon>Fungi</taxon>
        <taxon>Dikarya</taxon>
        <taxon>Ascomycota</taxon>
        <taxon>Pezizomycotina</taxon>
        <taxon>Eurotiomycetes</taxon>
        <taxon>Eurotiomycetidae</taxon>
        <taxon>Eurotiales</taxon>
        <taxon>Aspergillaceae</taxon>
        <taxon>Penicillium</taxon>
    </lineage>
</organism>
<feature type="compositionally biased region" description="Low complexity" evidence="1">
    <location>
        <begin position="560"/>
        <end position="582"/>
    </location>
</feature>
<evidence type="ECO:0000256" key="1">
    <source>
        <dbReference type="SAM" id="MobiDB-lite"/>
    </source>
</evidence>
<dbReference type="InterPro" id="IPR024535">
    <property type="entry name" value="RHGA/B-epi-like_pectate_lyase"/>
</dbReference>
<name>A0A7T7BJC3_PENDI</name>
<dbReference type="InterPro" id="IPR039279">
    <property type="entry name" value="QRT3-like"/>
</dbReference>
<evidence type="ECO:0000256" key="2">
    <source>
        <dbReference type="SAM" id="Phobius"/>
    </source>
</evidence>
<reference evidence="4 5" key="1">
    <citation type="submission" date="2020-08" db="EMBL/GenBank/DDBJ databases">
        <title>The completed genome sequence of the pathogenic ascomycete fungus Penicillium digitatum.</title>
        <authorList>
            <person name="Wang M."/>
        </authorList>
    </citation>
    <scope>NUCLEOTIDE SEQUENCE [LARGE SCALE GENOMIC DNA]</scope>
    <source>
        <strain evidence="4 5">PdW03</strain>
    </source>
</reference>
<proteinExistence type="predicted"/>
<dbReference type="InterPro" id="IPR012334">
    <property type="entry name" value="Pectin_lyas_fold"/>
</dbReference>
<dbReference type="GO" id="GO:0004650">
    <property type="term" value="F:polygalacturonase activity"/>
    <property type="evidence" value="ECO:0007669"/>
    <property type="project" value="InterPro"/>
</dbReference>
<feature type="transmembrane region" description="Helical" evidence="2">
    <location>
        <begin position="15"/>
        <end position="38"/>
    </location>
</feature>
<evidence type="ECO:0000313" key="5">
    <source>
        <dbReference type="Proteomes" id="UP000595662"/>
    </source>
</evidence>
<dbReference type="FunFam" id="2.160.20.10:FF:000023">
    <property type="entry name" value="Exo-beta-1,3-glucanase Exg0"/>
    <property type="match status" value="1"/>
</dbReference>
<dbReference type="EMBL" id="CP060774">
    <property type="protein sequence ID" value="QQK41926.1"/>
    <property type="molecule type" value="Genomic_DNA"/>
</dbReference>
<dbReference type="RefSeq" id="XP_014530817.2">
    <property type="nucleotide sequence ID" value="XM_014675331.2"/>
</dbReference>
<dbReference type="GeneID" id="26234976"/>
<accession>A0A7T7BJC3</accession>
<dbReference type="Pfam" id="PF12708">
    <property type="entry name" value="Pect-lyase_RHGA_epim"/>
    <property type="match status" value="2"/>
</dbReference>
<protein>
    <submittedName>
        <fullName evidence="4">Exo-1,3-beta-D-glucanase, putative</fullName>
    </submittedName>
</protein>
<evidence type="ECO:0000259" key="3">
    <source>
        <dbReference type="Pfam" id="PF12708"/>
    </source>
</evidence>
<dbReference type="FunFam" id="2.160.20.10:FF:000026">
    <property type="entry name" value="Exo-beta-1,3-glucanase Exg0"/>
    <property type="match status" value="1"/>
</dbReference>
<dbReference type="Gene3D" id="2.160.20.10">
    <property type="entry name" value="Single-stranded right-handed beta-helix, Pectin lyase-like"/>
    <property type="match status" value="2"/>
</dbReference>
<evidence type="ECO:0000313" key="4">
    <source>
        <dbReference type="EMBL" id="QQK41926.1"/>
    </source>
</evidence>
<feature type="domain" description="Rhamnogalacturonase A/B/Epimerase-like pectate lyase" evidence="3">
    <location>
        <begin position="110"/>
        <end position="334"/>
    </location>
</feature>
<feature type="transmembrane region" description="Helical" evidence="2">
    <location>
        <begin position="45"/>
        <end position="68"/>
    </location>
</feature>
<dbReference type="VEuPathDB" id="FungiDB:PDIP_66600"/>
<keyword evidence="2" id="KW-0812">Transmembrane</keyword>
<feature type="region of interest" description="Disordered" evidence="1">
    <location>
        <begin position="466"/>
        <end position="495"/>
    </location>
</feature>